<proteinExistence type="predicted"/>
<comment type="caution">
    <text evidence="1">The sequence shown here is derived from an EMBL/GenBank/DDBJ whole genome shotgun (WGS) entry which is preliminary data.</text>
</comment>
<dbReference type="SUPFAM" id="SSF54427">
    <property type="entry name" value="NTF2-like"/>
    <property type="match status" value="1"/>
</dbReference>
<name>A0ABT0AW83_9SPHN</name>
<reference evidence="1" key="1">
    <citation type="submission" date="2022-03" db="EMBL/GenBank/DDBJ databases">
        <title>Identification of a novel bacterium isolated from mangrove sediments.</title>
        <authorList>
            <person name="Pan X."/>
        </authorList>
    </citation>
    <scope>NUCLEOTIDE SEQUENCE</scope>
    <source>
        <strain evidence="1">B2580</strain>
    </source>
</reference>
<evidence type="ECO:0000313" key="2">
    <source>
        <dbReference type="Proteomes" id="UP001162880"/>
    </source>
</evidence>
<keyword evidence="2" id="KW-1185">Reference proteome</keyword>
<sequence length="94" mass="10109">MPPGLPNEFAGKEAAQSALNASAAGRAPLVFHDKVILRTEDPELIVVTARAETTMADGTPYRNSYVIFVRIRDGVVIEHTEYLNPLAVMAATGL</sequence>
<protein>
    <recommendedName>
        <fullName evidence="3">SnoaL-like domain-containing protein</fullName>
    </recommendedName>
</protein>
<accession>A0ABT0AW83</accession>
<dbReference type="Proteomes" id="UP001162880">
    <property type="component" value="Unassembled WGS sequence"/>
</dbReference>
<dbReference type="EMBL" id="JALHLE010000001">
    <property type="protein sequence ID" value="MCJ2176997.1"/>
    <property type="molecule type" value="Genomic_DNA"/>
</dbReference>
<gene>
    <name evidence="1" type="ORF">MTR64_00310</name>
</gene>
<dbReference type="InterPro" id="IPR032710">
    <property type="entry name" value="NTF2-like_dom_sf"/>
</dbReference>
<dbReference type="Gene3D" id="3.10.450.50">
    <property type="match status" value="1"/>
</dbReference>
<organism evidence="1 2">
    <name type="scientific">Novosphingobium album</name>
    <name type="common">ex Hu et al. 2023</name>
    <dbReference type="NCBI Taxonomy" id="2930093"/>
    <lineage>
        <taxon>Bacteria</taxon>
        <taxon>Pseudomonadati</taxon>
        <taxon>Pseudomonadota</taxon>
        <taxon>Alphaproteobacteria</taxon>
        <taxon>Sphingomonadales</taxon>
        <taxon>Sphingomonadaceae</taxon>
        <taxon>Novosphingobium</taxon>
    </lineage>
</organism>
<evidence type="ECO:0000313" key="1">
    <source>
        <dbReference type="EMBL" id="MCJ2176997.1"/>
    </source>
</evidence>
<evidence type="ECO:0008006" key="3">
    <source>
        <dbReference type="Google" id="ProtNLM"/>
    </source>
</evidence>